<sequence length="176" mass="19111">MAMQTVWRTVVEGISGSMAYIADGRWNLMVCNAEFEALFPRGQAPSNIMRWMLLDDEARGFTLTNWAEDWAPAACPALGRAVADRPDDAELIKMAAEVRGDSVVGPLYEATAESRVLPLDGVVRPIRHAVAGPGWVTLSAASPLTEFDARLVMLRFHAGSQRPGLPLPLSTRAPLP</sequence>
<dbReference type="Proteomes" id="UP000634780">
    <property type="component" value="Unassembled WGS sequence"/>
</dbReference>
<organism evidence="2 3">
    <name type="scientific">Streptomyces flavofungini</name>
    <dbReference type="NCBI Taxonomy" id="68200"/>
    <lineage>
        <taxon>Bacteria</taxon>
        <taxon>Bacillati</taxon>
        <taxon>Actinomycetota</taxon>
        <taxon>Actinomycetes</taxon>
        <taxon>Kitasatosporales</taxon>
        <taxon>Streptomycetaceae</taxon>
        <taxon>Streptomyces</taxon>
    </lineage>
</organism>
<dbReference type="EMBL" id="JAEKOZ010000014">
    <property type="protein sequence ID" value="MBJ3809996.1"/>
    <property type="molecule type" value="Genomic_DNA"/>
</dbReference>
<evidence type="ECO:0000313" key="2">
    <source>
        <dbReference type="EMBL" id="MBJ3809996.1"/>
    </source>
</evidence>
<evidence type="ECO:0000313" key="3">
    <source>
        <dbReference type="Proteomes" id="UP000634780"/>
    </source>
</evidence>
<comment type="caution">
    <text evidence="2">The sequence shown here is derived from an EMBL/GenBank/DDBJ whole genome shotgun (WGS) entry which is preliminary data.</text>
</comment>
<dbReference type="PANTHER" id="PTHR35010">
    <property type="entry name" value="BLL4672 PROTEIN-RELATED"/>
    <property type="match status" value="1"/>
</dbReference>
<gene>
    <name evidence="2" type="ORF">JGB26_23245</name>
</gene>
<dbReference type="RefSeq" id="WP_190115200.1">
    <property type="nucleotide sequence ID" value="NZ_BMVR01000003.1"/>
</dbReference>
<dbReference type="Pfam" id="PF17765">
    <property type="entry name" value="MLTR_LBD"/>
    <property type="match status" value="1"/>
</dbReference>
<proteinExistence type="predicted"/>
<keyword evidence="3" id="KW-1185">Reference proteome</keyword>
<dbReference type="InterPro" id="IPR041413">
    <property type="entry name" value="MLTR_LBD"/>
</dbReference>
<evidence type="ECO:0000259" key="1">
    <source>
        <dbReference type="Pfam" id="PF17765"/>
    </source>
</evidence>
<name>A0ABS0X9W6_9ACTN</name>
<accession>A0ABS0X9W6</accession>
<dbReference type="PANTHER" id="PTHR35010:SF2">
    <property type="entry name" value="BLL4672 PROTEIN"/>
    <property type="match status" value="1"/>
</dbReference>
<reference evidence="2 3" key="1">
    <citation type="submission" date="2020-12" db="EMBL/GenBank/DDBJ databases">
        <title>Streptomyces typhae sp. nov., a novel endophytic actinomycete isolated from the root of cattail pollen (Typha angustifolia L.).</title>
        <authorList>
            <person name="Peng C."/>
            <person name="Liu C."/>
        </authorList>
    </citation>
    <scope>NUCLEOTIDE SEQUENCE [LARGE SCALE GENOMIC DNA]</scope>
    <source>
        <strain evidence="2 3">JCM 4753</strain>
    </source>
</reference>
<protein>
    <recommendedName>
        <fullName evidence="1">MmyB-like transcription regulator ligand binding domain-containing protein</fullName>
    </recommendedName>
</protein>
<dbReference type="Gene3D" id="3.30.450.180">
    <property type="match status" value="1"/>
</dbReference>
<feature type="domain" description="MmyB-like transcription regulator ligand binding" evidence="1">
    <location>
        <begin position="7"/>
        <end position="160"/>
    </location>
</feature>